<dbReference type="EMBL" id="JAGVWF010000033">
    <property type="protein sequence ID" value="MBS3059271.1"/>
    <property type="molecule type" value="Genomic_DNA"/>
</dbReference>
<dbReference type="Proteomes" id="UP000577419">
    <property type="component" value="Unassembled WGS sequence"/>
</dbReference>
<proteinExistence type="predicted"/>
<comment type="caution">
    <text evidence="2">The sequence shown here is derived from an EMBL/GenBank/DDBJ whole genome shotgun (WGS) entry which is preliminary data.</text>
</comment>
<sequence>MADEDSAPKRSKRKGFWTKQRAIIAIIFLAGFILGVIVTNQVVDPTLNASLFSDFNSLQEKNYSLDAQADLYYSCLQQLNIDPETCELPE</sequence>
<keyword evidence="1" id="KW-1133">Transmembrane helix</keyword>
<dbReference type="Proteomes" id="UP000683213">
    <property type="component" value="Unassembled WGS sequence"/>
</dbReference>
<evidence type="ECO:0000313" key="4">
    <source>
        <dbReference type="Proteomes" id="UP000577419"/>
    </source>
</evidence>
<dbReference type="AlphaFoldDB" id="A0A7J4ISC0"/>
<organism evidence="2 4">
    <name type="scientific">Candidatus Iainarchaeum sp</name>
    <dbReference type="NCBI Taxonomy" id="3101447"/>
    <lineage>
        <taxon>Archaea</taxon>
        <taxon>Candidatus Iainarchaeota</taxon>
        <taxon>Candidatus Iainarchaeia</taxon>
        <taxon>Candidatus Iainarchaeales</taxon>
        <taxon>Candidatus Iainarchaeaceae</taxon>
        <taxon>Candidatus Iainarchaeum</taxon>
    </lineage>
</organism>
<evidence type="ECO:0000313" key="2">
    <source>
        <dbReference type="EMBL" id="HIH08423.1"/>
    </source>
</evidence>
<protein>
    <submittedName>
        <fullName evidence="2">Uncharacterized protein</fullName>
    </submittedName>
</protein>
<dbReference type="EMBL" id="DUFG01000017">
    <property type="protein sequence ID" value="HIH08423.1"/>
    <property type="molecule type" value="Genomic_DNA"/>
</dbReference>
<keyword evidence="1" id="KW-0812">Transmembrane</keyword>
<gene>
    <name evidence="2" type="ORF">HA237_03565</name>
    <name evidence="3" type="ORF">J4224_02490</name>
</gene>
<reference evidence="3" key="3">
    <citation type="submission" date="2021-05" db="EMBL/GenBank/DDBJ databases">
        <title>Protein family content uncovers lineage relationships and bacterial pathway maintenance mechanisms in DPANN archaea.</title>
        <authorList>
            <person name="Castelle C.J."/>
            <person name="Meheust R."/>
            <person name="Jaffe A.L."/>
            <person name="Seitz K."/>
            <person name="Gong X."/>
            <person name="Baker B.J."/>
            <person name="Banfield J.F."/>
        </authorList>
    </citation>
    <scope>NUCLEOTIDE SEQUENCE</scope>
    <source>
        <strain evidence="3">RIFCSPHIGHO2_01_FULL_GW2011_AR10_43_9</strain>
    </source>
</reference>
<evidence type="ECO:0000313" key="3">
    <source>
        <dbReference type="EMBL" id="MBS3059271.1"/>
    </source>
</evidence>
<feature type="transmembrane region" description="Helical" evidence="1">
    <location>
        <begin position="21"/>
        <end position="43"/>
    </location>
</feature>
<reference evidence="4" key="1">
    <citation type="journal article" date="2020" name="bioRxiv">
        <title>A rank-normalized archaeal taxonomy based on genome phylogeny resolves widespread incomplete and uneven classifications.</title>
        <authorList>
            <person name="Rinke C."/>
            <person name="Chuvochina M."/>
            <person name="Mussig A.J."/>
            <person name="Chaumeil P.-A."/>
            <person name="Waite D.W."/>
            <person name="Whitman W.B."/>
            <person name="Parks D.H."/>
            <person name="Hugenholtz P."/>
        </authorList>
    </citation>
    <scope>NUCLEOTIDE SEQUENCE [LARGE SCALE GENOMIC DNA]</scope>
</reference>
<evidence type="ECO:0000256" key="1">
    <source>
        <dbReference type="SAM" id="Phobius"/>
    </source>
</evidence>
<reference evidence="3" key="2">
    <citation type="submission" date="2021-03" db="EMBL/GenBank/DDBJ databases">
        <authorList>
            <person name="Jaffe A."/>
        </authorList>
    </citation>
    <scope>NUCLEOTIDE SEQUENCE</scope>
    <source>
        <strain evidence="3">RIFCSPHIGHO2_01_FULL_GW2011_AR10_43_9</strain>
    </source>
</reference>
<name>A0A7J4ISC0_9ARCH</name>
<keyword evidence="1" id="KW-0472">Membrane</keyword>
<accession>A0A7J4ISC0</accession>